<dbReference type="InterPro" id="IPR029016">
    <property type="entry name" value="GAF-like_dom_sf"/>
</dbReference>
<dbReference type="SMART" id="SM00387">
    <property type="entry name" value="HATPase_c"/>
    <property type="match status" value="1"/>
</dbReference>
<evidence type="ECO:0000256" key="4">
    <source>
        <dbReference type="ARBA" id="ARBA00022679"/>
    </source>
</evidence>
<evidence type="ECO:0000256" key="1">
    <source>
        <dbReference type="ARBA" id="ARBA00000085"/>
    </source>
</evidence>
<dbReference type="Pfam" id="PF00512">
    <property type="entry name" value="HisKA"/>
    <property type="match status" value="1"/>
</dbReference>
<dbReference type="PRINTS" id="PR00344">
    <property type="entry name" value="BCTRLSENSOR"/>
</dbReference>
<dbReference type="EMBL" id="KV907609">
    <property type="protein sequence ID" value="OOF90042.1"/>
    <property type="molecule type" value="Genomic_DNA"/>
</dbReference>
<evidence type="ECO:0000256" key="6">
    <source>
        <dbReference type="PROSITE-ProRule" id="PRU00169"/>
    </source>
</evidence>
<dbReference type="PROSITE" id="PS50109">
    <property type="entry name" value="HIS_KIN"/>
    <property type="match status" value="1"/>
</dbReference>
<dbReference type="VEuPathDB" id="FungiDB:ASPCADRAFT_135493"/>
<dbReference type="SUPFAM" id="SSF52172">
    <property type="entry name" value="CheY-like"/>
    <property type="match status" value="1"/>
</dbReference>
<evidence type="ECO:0000259" key="9">
    <source>
        <dbReference type="PROSITE" id="PS50110"/>
    </source>
</evidence>
<keyword evidence="11" id="KW-1185">Reference proteome</keyword>
<dbReference type="AlphaFoldDB" id="A0A1R3R6D0"/>
<reference evidence="11" key="1">
    <citation type="journal article" date="2017" name="Genome Biol.">
        <title>Comparative genomics reveals high biological diversity and specific adaptations in the industrially and medically important fungal genus Aspergillus.</title>
        <authorList>
            <person name="de Vries R.P."/>
            <person name="Riley R."/>
            <person name="Wiebenga A."/>
            <person name="Aguilar-Osorio G."/>
            <person name="Amillis S."/>
            <person name="Uchima C.A."/>
            <person name="Anderluh G."/>
            <person name="Asadollahi M."/>
            <person name="Askin M."/>
            <person name="Barry K."/>
            <person name="Battaglia E."/>
            <person name="Bayram O."/>
            <person name="Benocci T."/>
            <person name="Braus-Stromeyer S.A."/>
            <person name="Caldana C."/>
            <person name="Canovas D."/>
            <person name="Cerqueira G.C."/>
            <person name="Chen F."/>
            <person name="Chen W."/>
            <person name="Choi C."/>
            <person name="Clum A."/>
            <person name="Dos Santos R.A."/>
            <person name="Damasio A.R."/>
            <person name="Diallinas G."/>
            <person name="Emri T."/>
            <person name="Fekete E."/>
            <person name="Flipphi M."/>
            <person name="Freyberg S."/>
            <person name="Gallo A."/>
            <person name="Gournas C."/>
            <person name="Habgood R."/>
            <person name="Hainaut M."/>
            <person name="Harispe M.L."/>
            <person name="Henrissat B."/>
            <person name="Hilden K.S."/>
            <person name="Hope R."/>
            <person name="Hossain A."/>
            <person name="Karabika E."/>
            <person name="Karaffa L."/>
            <person name="Karanyi Z."/>
            <person name="Krasevec N."/>
            <person name="Kuo A."/>
            <person name="Kusch H."/>
            <person name="LaButti K."/>
            <person name="Lagendijk E.L."/>
            <person name="Lapidus A."/>
            <person name="Levasseur A."/>
            <person name="Lindquist E."/>
            <person name="Lipzen A."/>
            <person name="Logrieco A.F."/>
            <person name="MacCabe A."/>
            <person name="Maekelae M.R."/>
            <person name="Malavazi I."/>
            <person name="Melin P."/>
            <person name="Meyer V."/>
            <person name="Mielnichuk N."/>
            <person name="Miskei M."/>
            <person name="Molnar A.P."/>
            <person name="Mule G."/>
            <person name="Ngan C.Y."/>
            <person name="Orejas M."/>
            <person name="Orosz E."/>
            <person name="Ouedraogo J.P."/>
            <person name="Overkamp K.M."/>
            <person name="Park H.-S."/>
            <person name="Perrone G."/>
            <person name="Piumi F."/>
            <person name="Punt P.J."/>
            <person name="Ram A.F."/>
            <person name="Ramon A."/>
            <person name="Rauscher S."/>
            <person name="Record E."/>
            <person name="Riano-Pachon D.M."/>
            <person name="Robert V."/>
            <person name="Roehrig J."/>
            <person name="Ruller R."/>
            <person name="Salamov A."/>
            <person name="Salih N.S."/>
            <person name="Samson R.A."/>
            <person name="Sandor E."/>
            <person name="Sanguinetti M."/>
            <person name="Schuetze T."/>
            <person name="Sepcic K."/>
            <person name="Shelest E."/>
            <person name="Sherlock G."/>
            <person name="Sophianopoulou V."/>
            <person name="Squina F.M."/>
            <person name="Sun H."/>
            <person name="Susca A."/>
            <person name="Todd R.B."/>
            <person name="Tsang A."/>
            <person name="Unkles S.E."/>
            <person name="van de Wiele N."/>
            <person name="van Rossen-Uffink D."/>
            <person name="Oliveira J.V."/>
            <person name="Vesth T.C."/>
            <person name="Visser J."/>
            <person name="Yu J.-H."/>
            <person name="Zhou M."/>
            <person name="Andersen M.R."/>
            <person name="Archer D.B."/>
            <person name="Baker S.E."/>
            <person name="Benoit I."/>
            <person name="Brakhage A.A."/>
            <person name="Braus G.H."/>
            <person name="Fischer R."/>
            <person name="Frisvad J.C."/>
            <person name="Goldman G.H."/>
            <person name="Houbraken J."/>
            <person name="Oakley B."/>
            <person name="Pocsi I."/>
            <person name="Scazzocchio C."/>
            <person name="Seiboth B."/>
            <person name="vanKuyk P.A."/>
            <person name="Wortman J."/>
            <person name="Dyer P.S."/>
            <person name="Grigoriev I.V."/>
        </authorList>
    </citation>
    <scope>NUCLEOTIDE SEQUENCE [LARGE SCALE GENOMIC DNA]</scope>
    <source>
        <strain evidence="11">ITEM 5010</strain>
    </source>
</reference>
<dbReference type="InterPro" id="IPR001789">
    <property type="entry name" value="Sig_transdc_resp-reg_receiver"/>
</dbReference>
<name>A0A1R3R6D0_ASPC5</name>
<evidence type="ECO:0000256" key="7">
    <source>
        <dbReference type="SAM" id="MobiDB-lite"/>
    </source>
</evidence>
<dbReference type="CDD" id="cd17546">
    <property type="entry name" value="REC_hyHK_CKI1_RcsC-like"/>
    <property type="match status" value="1"/>
</dbReference>
<keyword evidence="4" id="KW-0808">Transferase</keyword>
<sequence length="1020" mass="112498">MPAQSTTPSFLPKADAAILRFRHRALPQQPRPTTIGPVLDPESLDKPISVLTPEIAATLYPTPDPSVPTSTICDTPAGFNDRYLRAFLADNERLRLSMLWYYTRGIEEEDDLLAGLQEKADLAQECTGWQFSVIGILDIDVYIRLATHGLQLGILPRGETLCAHTVTQPPGSVFLLPELQEDWRFRTCPYLEQGGLYAYAGVPLRLQHESGVTVGLGSLCVASSKAEDPLTKDQQQALVRLADWVVSDLVQCTRARRRRERQRMSDLLTTARMELEKGVSEDPVFRILKTIYPTAVIKSQPTKATYVEIEARNPILMSDLEGGLWEDVEYLDALIAEANHQPLPTTKTVRVMAAPCESANGPSLLMVGTKDFQHIFDDIDSWFVQSCAGLISQMWRQRLLVDAINAKEKFLRGFSHQLRTPIHGILGSADLLAEELQAAWGASCADDALAAPTATTVQRTRSMSFSEYSKYLNIIKMGGRDLISMINNMITLNRWVDIALTNRHYAMHSIDKLETELHTAISNLTIGDMRYNCALFFTHDVPPAFETFWMDIDVLRDSLLPIVYNAIQHTPDGIVSVHSSVDPESKQLVIDIKDTGWGIQQDNQRRIFEAYEKVDAHSARAGLGLTLASRFATLLHGSVALMSSAIGQGSHFRATFRDVECACKEDGTPQSLASKLKILPRSFYILKTPTRSGWRPGSPGVSTSLCDHFASILTRSGFTPSDSLEHSFVIVDASSDTEAHHTRLSQIPAGTVCISLAPGLQTHSDPPFPLEQTSAKNVIHASGPFSTQTLASILERADALVAEMKSAELPTPQPSATSVLPLHPKRPNNDVTSDSESQPDNNILTPAESSEEETGPGPSRTKAVSRPLAIRTSARPATLIVDDNIVNLRVMELYCKKRGLPYLTAKDGLQAVEIFTRRQSSSFPSTDSESDLPPIDLIFMDLQMPLCDGAEATRQIRDLEQQNDWGSSLIVVMTGQDTPADKTAAKEAGGDEYFVKPVILQQLDRVVHQHFPAFEVKGSK</sequence>
<dbReference type="SMART" id="SM00388">
    <property type="entry name" value="HisKA"/>
    <property type="match status" value="1"/>
</dbReference>
<dbReference type="Gene3D" id="1.10.287.130">
    <property type="match status" value="1"/>
</dbReference>
<dbReference type="SUPFAM" id="SSF47384">
    <property type="entry name" value="Homodimeric domain of signal transducing histidine kinase"/>
    <property type="match status" value="1"/>
</dbReference>
<dbReference type="Gene3D" id="3.40.50.2300">
    <property type="match status" value="1"/>
</dbReference>
<dbReference type="OMA" id="MEDWRFR"/>
<dbReference type="InterPro" id="IPR036097">
    <property type="entry name" value="HisK_dim/P_sf"/>
</dbReference>
<feature type="compositionally biased region" description="Polar residues" evidence="7">
    <location>
        <begin position="829"/>
        <end position="844"/>
    </location>
</feature>
<dbReference type="InterPro" id="IPR036890">
    <property type="entry name" value="HATPase_C_sf"/>
</dbReference>
<organism evidence="10 11">
    <name type="scientific">Aspergillus carbonarius (strain ITEM 5010)</name>
    <dbReference type="NCBI Taxonomy" id="602072"/>
    <lineage>
        <taxon>Eukaryota</taxon>
        <taxon>Fungi</taxon>
        <taxon>Dikarya</taxon>
        <taxon>Ascomycota</taxon>
        <taxon>Pezizomycotina</taxon>
        <taxon>Eurotiomycetes</taxon>
        <taxon>Eurotiomycetidae</taxon>
        <taxon>Eurotiales</taxon>
        <taxon>Aspergillaceae</taxon>
        <taxon>Aspergillus</taxon>
        <taxon>Aspergillus subgen. Circumdati</taxon>
    </lineage>
</organism>
<dbReference type="GO" id="GO:0000155">
    <property type="term" value="F:phosphorelay sensor kinase activity"/>
    <property type="evidence" value="ECO:0007669"/>
    <property type="project" value="InterPro"/>
</dbReference>
<dbReference type="InterPro" id="IPR003594">
    <property type="entry name" value="HATPase_dom"/>
</dbReference>
<dbReference type="PROSITE" id="PS50110">
    <property type="entry name" value="RESPONSE_REGULATORY"/>
    <property type="match status" value="1"/>
</dbReference>
<dbReference type="SUPFAM" id="SSF55781">
    <property type="entry name" value="GAF domain-like"/>
    <property type="match status" value="1"/>
</dbReference>
<dbReference type="Gene3D" id="3.30.450.40">
    <property type="match status" value="1"/>
</dbReference>
<evidence type="ECO:0000256" key="2">
    <source>
        <dbReference type="ARBA" id="ARBA00012438"/>
    </source>
</evidence>
<dbReference type="InterPro" id="IPR003661">
    <property type="entry name" value="HisK_dim/P_dom"/>
</dbReference>
<dbReference type="PANTHER" id="PTHR43047">
    <property type="entry name" value="TWO-COMPONENT HISTIDINE PROTEIN KINASE"/>
    <property type="match status" value="1"/>
</dbReference>
<keyword evidence="3 6" id="KW-0597">Phosphoprotein</keyword>
<evidence type="ECO:0000259" key="8">
    <source>
        <dbReference type="PROSITE" id="PS50109"/>
    </source>
</evidence>
<gene>
    <name evidence="10" type="ORF">ASPCADRAFT_135493</name>
</gene>
<dbReference type="CDD" id="cd00082">
    <property type="entry name" value="HisKA"/>
    <property type="match status" value="1"/>
</dbReference>
<comment type="catalytic activity">
    <reaction evidence="1">
        <text>ATP + protein L-histidine = ADP + protein N-phospho-L-histidine.</text>
        <dbReference type="EC" id="2.7.13.3"/>
    </reaction>
</comment>
<feature type="domain" description="Response regulatory" evidence="9">
    <location>
        <begin position="877"/>
        <end position="1011"/>
    </location>
</feature>
<feature type="modified residue" description="4-aspartylphosphate" evidence="6">
    <location>
        <position position="941"/>
    </location>
</feature>
<dbReference type="Proteomes" id="UP000188318">
    <property type="component" value="Unassembled WGS sequence"/>
</dbReference>
<dbReference type="EC" id="2.7.13.3" evidence="2"/>
<evidence type="ECO:0000313" key="11">
    <source>
        <dbReference type="Proteomes" id="UP000188318"/>
    </source>
</evidence>
<evidence type="ECO:0000256" key="3">
    <source>
        <dbReference type="ARBA" id="ARBA00022553"/>
    </source>
</evidence>
<proteinExistence type="predicted"/>
<feature type="domain" description="Histidine kinase" evidence="8">
    <location>
        <begin position="413"/>
        <end position="660"/>
    </location>
</feature>
<dbReference type="Pfam" id="PF02518">
    <property type="entry name" value="HATPase_c"/>
    <property type="match status" value="1"/>
</dbReference>
<dbReference type="Pfam" id="PF00072">
    <property type="entry name" value="Response_reg"/>
    <property type="match status" value="1"/>
</dbReference>
<protein>
    <recommendedName>
        <fullName evidence="2">histidine kinase</fullName>
        <ecNumber evidence="2">2.7.13.3</ecNumber>
    </recommendedName>
</protein>
<dbReference type="STRING" id="602072.A0A1R3R6D0"/>
<dbReference type="GO" id="GO:0005886">
    <property type="term" value="C:plasma membrane"/>
    <property type="evidence" value="ECO:0007669"/>
    <property type="project" value="TreeGrafter"/>
</dbReference>
<keyword evidence="5" id="KW-0418">Kinase</keyword>
<dbReference type="SUPFAM" id="SSF55874">
    <property type="entry name" value="ATPase domain of HSP90 chaperone/DNA topoisomerase II/histidine kinase"/>
    <property type="match status" value="1"/>
</dbReference>
<dbReference type="InterPro" id="IPR004358">
    <property type="entry name" value="Sig_transdc_His_kin-like_C"/>
</dbReference>
<dbReference type="GO" id="GO:0009927">
    <property type="term" value="F:histidine phosphotransfer kinase activity"/>
    <property type="evidence" value="ECO:0007669"/>
    <property type="project" value="TreeGrafter"/>
</dbReference>
<evidence type="ECO:0000313" key="10">
    <source>
        <dbReference type="EMBL" id="OOF90042.1"/>
    </source>
</evidence>
<dbReference type="PANTHER" id="PTHR43047:SF72">
    <property type="entry name" value="OSMOSENSING HISTIDINE PROTEIN KINASE SLN1"/>
    <property type="match status" value="1"/>
</dbReference>
<evidence type="ECO:0000256" key="5">
    <source>
        <dbReference type="ARBA" id="ARBA00022777"/>
    </source>
</evidence>
<accession>A0A1R3R6D0</accession>
<feature type="region of interest" description="Disordered" evidence="7">
    <location>
        <begin position="807"/>
        <end position="868"/>
    </location>
</feature>
<dbReference type="Gene3D" id="3.30.565.10">
    <property type="entry name" value="Histidine kinase-like ATPase, C-terminal domain"/>
    <property type="match status" value="1"/>
</dbReference>
<dbReference type="SMART" id="SM00448">
    <property type="entry name" value="REC"/>
    <property type="match status" value="1"/>
</dbReference>
<dbReference type="OrthoDB" id="21225at2759"/>
<dbReference type="InterPro" id="IPR011006">
    <property type="entry name" value="CheY-like_superfamily"/>
</dbReference>
<dbReference type="InterPro" id="IPR005467">
    <property type="entry name" value="His_kinase_dom"/>
</dbReference>